<dbReference type="CDD" id="cd16405">
    <property type="entry name" value="RepB_like_N"/>
    <property type="match status" value="1"/>
</dbReference>
<proteinExistence type="inferred from homology"/>
<feature type="domain" description="ParB-like N-terminal" evidence="3">
    <location>
        <begin position="102"/>
        <end position="200"/>
    </location>
</feature>
<dbReference type="Pfam" id="PF07506">
    <property type="entry name" value="RepB"/>
    <property type="match status" value="1"/>
</dbReference>
<dbReference type="RefSeq" id="WP_209596693.1">
    <property type="nucleotide sequence ID" value="NZ_JAGJCF010000019.1"/>
</dbReference>
<dbReference type="SUPFAM" id="SSF110849">
    <property type="entry name" value="ParB/Sulfiredoxin"/>
    <property type="match status" value="1"/>
</dbReference>
<dbReference type="InterPro" id="IPR037972">
    <property type="entry name" value="RepB_N"/>
</dbReference>
<dbReference type="InterPro" id="IPR036086">
    <property type="entry name" value="ParB/Sulfiredoxin_sf"/>
</dbReference>
<dbReference type="InterPro" id="IPR011111">
    <property type="entry name" value="Plasmid_RepB"/>
</dbReference>
<evidence type="ECO:0000259" key="3">
    <source>
        <dbReference type="SMART" id="SM00470"/>
    </source>
</evidence>
<organism evidence="4 5">
    <name type="scientific">Jiella mangrovi</name>
    <dbReference type="NCBI Taxonomy" id="2821407"/>
    <lineage>
        <taxon>Bacteria</taxon>
        <taxon>Pseudomonadati</taxon>
        <taxon>Pseudomonadota</taxon>
        <taxon>Alphaproteobacteria</taxon>
        <taxon>Hyphomicrobiales</taxon>
        <taxon>Aurantimonadaceae</taxon>
        <taxon>Jiella</taxon>
    </lineage>
</organism>
<gene>
    <name evidence="4" type="primary">repB</name>
    <name evidence="4" type="ORF">J6595_19015</name>
</gene>
<feature type="compositionally biased region" description="Basic and acidic residues" evidence="2">
    <location>
        <begin position="17"/>
        <end position="27"/>
    </location>
</feature>
<dbReference type="Gene3D" id="1.10.10.2830">
    <property type="match status" value="1"/>
</dbReference>
<dbReference type="InterPro" id="IPR003115">
    <property type="entry name" value="ParB_N"/>
</dbReference>
<dbReference type="SMART" id="SM00470">
    <property type="entry name" value="ParB"/>
    <property type="match status" value="1"/>
</dbReference>
<feature type="region of interest" description="Disordered" evidence="2">
    <location>
        <begin position="13"/>
        <end position="66"/>
    </location>
</feature>
<keyword evidence="5" id="KW-1185">Reference proteome</keyword>
<dbReference type="InterPro" id="IPR004437">
    <property type="entry name" value="ParB/RepB/Spo0J"/>
</dbReference>
<dbReference type="Proteomes" id="UP000678276">
    <property type="component" value="Unassembled WGS sequence"/>
</dbReference>
<evidence type="ECO:0000256" key="1">
    <source>
        <dbReference type="ARBA" id="ARBA00006295"/>
    </source>
</evidence>
<sequence length="383" mass="40680">MVKRKDALRALLSGDAKAGDHTAKDGDIPALPGTEADGASGAGPAMPGAAQNPSPAPSPAPARDHARSGAINAMRASWGELQKQADAARQLREEAMSGGHVILVDPQMILPSPVVDRLSRAGELDPGFAGLKASIAADGQSVPVLLRPHCDPAKAEEGLFETAYGHRRVRAARDLGLKVRAIIRPLSDDELVLAQGRENAERRDLSFIERAFFAKGLEARGFSRETMQSALGIDKSELTRLLQVAERIPHAIARAVGPAPKAGRPRWGEIGETLADMPGKEHALEFVHSGEFQSLADSDERFAALYKHMQRGAKGRKPAGEKTVKSEDGAVLALVKTGPRARPSLAFQTGDGAAFSDFVAARLPDLYRAFKAQEAEAESDPPA</sequence>
<evidence type="ECO:0000313" key="4">
    <source>
        <dbReference type="EMBL" id="MBP0617681.1"/>
    </source>
</evidence>
<dbReference type="InterPro" id="IPR017819">
    <property type="entry name" value="Plasmid_partition_RepB"/>
</dbReference>
<evidence type="ECO:0000256" key="2">
    <source>
        <dbReference type="SAM" id="MobiDB-lite"/>
    </source>
</evidence>
<dbReference type="InterPro" id="IPR050336">
    <property type="entry name" value="Chromosome_partition/occlusion"/>
</dbReference>
<reference evidence="4 5" key="1">
    <citation type="submission" date="2021-04" db="EMBL/GenBank/DDBJ databases">
        <title>Whole genome sequence of Jiella sp. KSK16Y-1.</title>
        <authorList>
            <person name="Tuo L."/>
        </authorList>
    </citation>
    <scope>NUCLEOTIDE SEQUENCE [LARGE SCALE GENOMIC DNA]</scope>
    <source>
        <strain evidence="4 5">KSK16Y-1</strain>
    </source>
</reference>
<evidence type="ECO:0000313" key="5">
    <source>
        <dbReference type="Proteomes" id="UP000678276"/>
    </source>
</evidence>
<dbReference type="NCBIfam" id="TIGR03454">
    <property type="entry name" value="partition_RepB"/>
    <property type="match status" value="1"/>
</dbReference>
<accession>A0ABS4BLU8</accession>
<dbReference type="SUPFAM" id="SSF109709">
    <property type="entry name" value="KorB DNA-binding domain-like"/>
    <property type="match status" value="1"/>
</dbReference>
<feature type="compositionally biased region" description="Low complexity" evidence="2">
    <location>
        <begin position="36"/>
        <end position="53"/>
    </location>
</feature>
<dbReference type="NCBIfam" id="TIGR00180">
    <property type="entry name" value="parB_part"/>
    <property type="match status" value="1"/>
</dbReference>
<comment type="similarity">
    <text evidence="1">Belongs to the ParB family.</text>
</comment>
<dbReference type="Gene3D" id="3.90.1530.30">
    <property type="match status" value="1"/>
</dbReference>
<dbReference type="Pfam" id="PF02195">
    <property type="entry name" value="ParB_N"/>
    <property type="match status" value="1"/>
</dbReference>
<protein>
    <submittedName>
        <fullName evidence="4">Plasmid partitioning protein RepB</fullName>
    </submittedName>
</protein>
<dbReference type="PANTHER" id="PTHR33375">
    <property type="entry name" value="CHROMOSOME-PARTITIONING PROTEIN PARB-RELATED"/>
    <property type="match status" value="1"/>
</dbReference>
<name>A0ABS4BLU8_9HYPH</name>
<dbReference type="EMBL" id="JAGJCF010000019">
    <property type="protein sequence ID" value="MBP0617681.1"/>
    <property type="molecule type" value="Genomic_DNA"/>
</dbReference>
<dbReference type="PANTHER" id="PTHR33375:SF1">
    <property type="entry name" value="CHROMOSOME-PARTITIONING PROTEIN PARB-RELATED"/>
    <property type="match status" value="1"/>
</dbReference>
<comment type="caution">
    <text evidence="4">The sequence shown here is derived from an EMBL/GenBank/DDBJ whole genome shotgun (WGS) entry which is preliminary data.</text>
</comment>